<dbReference type="Proteomes" id="UP001589865">
    <property type="component" value="Unassembled WGS sequence"/>
</dbReference>
<dbReference type="SUPFAM" id="SSF56003">
    <property type="entry name" value="Molybdenum cofactor-binding domain"/>
    <property type="match status" value="1"/>
</dbReference>
<evidence type="ECO:0008006" key="3">
    <source>
        <dbReference type="Google" id="ProtNLM"/>
    </source>
</evidence>
<gene>
    <name evidence="1" type="ORF">ACFFGY_02505</name>
</gene>
<protein>
    <recommendedName>
        <fullName evidence="3">Aldehyde oxidase/xanthine dehydrogenase second molybdopterin binding domain-containing protein</fullName>
    </recommendedName>
</protein>
<sequence length="42" mass="4187">MDGISEAEVPGAAPAVVNAVAELTGQRVRSLPRSRAALPGTA</sequence>
<dbReference type="Gene3D" id="3.30.365.10">
    <property type="entry name" value="Aldehyde oxidase/xanthine dehydrogenase, molybdopterin binding domain"/>
    <property type="match status" value="1"/>
</dbReference>
<keyword evidence="2" id="KW-1185">Reference proteome</keyword>
<dbReference type="EMBL" id="JBHLUN010000002">
    <property type="protein sequence ID" value="MFC0407103.1"/>
    <property type="molecule type" value="Genomic_DNA"/>
</dbReference>
<organism evidence="1 2">
    <name type="scientific">Roseomonas elaeocarpi</name>
    <dbReference type="NCBI Taxonomy" id="907779"/>
    <lineage>
        <taxon>Bacteria</taxon>
        <taxon>Pseudomonadati</taxon>
        <taxon>Pseudomonadota</taxon>
        <taxon>Alphaproteobacteria</taxon>
        <taxon>Acetobacterales</taxon>
        <taxon>Roseomonadaceae</taxon>
        <taxon>Roseomonas</taxon>
    </lineage>
</organism>
<accession>A0ABV6JN18</accession>
<evidence type="ECO:0000313" key="1">
    <source>
        <dbReference type="EMBL" id="MFC0407103.1"/>
    </source>
</evidence>
<evidence type="ECO:0000313" key="2">
    <source>
        <dbReference type="Proteomes" id="UP001589865"/>
    </source>
</evidence>
<name>A0ABV6JN18_9PROT</name>
<comment type="caution">
    <text evidence="1">The sequence shown here is derived from an EMBL/GenBank/DDBJ whole genome shotgun (WGS) entry which is preliminary data.</text>
</comment>
<reference evidence="1 2" key="1">
    <citation type="submission" date="2024-09" db="EMBL/GenBank/DDBJ databases">
        <authorList>
            <person name="Sun Q."/>
            <person name="Mori K."/>
        </authorList>
    </citation>
    <scope>NUCLEOTIDE SEQUENCE [LARGE SCALE GENOMIC DNA]</scope>
    <source>
        <strain evidence="1 2">TBRC 5777</strain>
    </source>
</reference>
<proteinExistence type="predicted"/>
<dbReference type="InterPro" id="IPR037165">
    <property type="entry name" value="AldOxase/xan_DH_Mopterin-bd_sf"/>
</dbReference>
<dbReference type="RefSeq" id="WP_377042794.1">
    <property type="nucleotide sequence ID" value="NZ_JBHLUN010000002.1"/>
</dbReference>